<dbReference type="EMBL" id="JANIEX010001361">
    <property type="protein sequence ID" value="KAJ3558876.1"/>
    <property type="molecule type" value="Genomic_DNA"/>
</dbReference>
<dbReference type="Proteomes" id="UP001213000">
    <property type="component" value="Unassembled WGS sequence"/>
</dbReference>
<evidence type="ECO:0000313" key="3">
    <source>
        <dbReference type="Proteomes" id="UP001213000"/>
    </source>
</evidence>
<feature type="region of interest" description="Disordered" evidence="1">
    <location>
        <begin position="309"/>
        <end position="337"/>
    </location>
</feature>
<dbReference type="AlphaFoldDB" id="A0AAD5YR01"/>
<sequence length="971" mass="111820">MEGRTWIVDNETWFSPNASHFPGVPPSQSPPSGSNSETPQSPPQHDYQDPPQFIPFRSKASDFQKPRWWNQDTEWMAFVPRQRVAYHGIWFETLAYLPNRLPNVSATQHHPLYQLPPRLRLTWNEAEKLLTRAVDHLSKENRLNYLKPFPPGDWEYGSTFASHQDALKHVEEGRNWFAMWLGLLYWLVRRTPEGEGYIEGLKPEAWVVLLIRYTLKQKEVDLLRLNPLLQRGWQIDRVGVFLHNPSYVRGQPPVDWFVHQGIPVWYRWGSPENLMLPDYSCQLMAPTLQQTREGHSQFQLDMGRYNAESPEPRVPFSSSHFDSTSNPWSPNQENTTSTFTPLSPVHNPYSPTPTSSIAAPTPILDMSLHPDAVAIEKRALDDAEKRRQARKAWDACKLKLVHRRERRMKRETKEQKQQRLQREQCNPTRSAVVFEWDWNYDMTSFVPRLVCADERVEIIKEHKKYGEAIYDSINNEWHCCTSLDMPKDLYAELEDADMDIYETHDYGIQESGSSELASGGANKSTIVLPIDDNVQTSQSYIANYSDENMKKALRIQQHGSQDEQETSNNVLDILTLQFGFVPPLPLPSAPTYGLSPQRSKVLVKAIGMCPINPDNAFFKTELANLGADFLERFIKGESMQEDGSWDISPESRLALGFSRRLSSIRRVKNEQFSLYMFDFDSSATVSWKIAVYSAAAALFVSRLDDQLTEEQVALELLQSGVPFRTLQEENRLAPVQASQETPSRLSIRLDDHKFDKSDYEFFLKRCESLLTIDRARAALLRGGIVWRVALNYVPISMAIGGPSGLHSNSHHMLKVMDRSGVVYVDDELTPEEYDVICGTYRFFQGKKAKHETQLSWFPPLSVFENCCLNIGRWSQQCEELYQRRVNGILGQDERLDRWRLPFSSSEWRKHTRGYTESKNAYQELEKRSIVFINEIVGQLTSTLDPSGCPHQLSKASNFTVPTERNRKSLVE</sequence>
<feature type="compositionally biased region" description="Polar residues" evidence="1">
    <location>
        <begin position="316"/>
        <end position="337"/>
    </location>
</feature>
<accession>A0AAD5YR01</accession>
<gene>
    <name evidence="2" type="ORF">NP233_g11409</name>
</gene>
<protein>
    <submittedName>
        <fullName evidence="2">Uncharacterized protein</fullName>
    </submittedName>
</protein>
<proteinExistence type="predicted"/>
<keyword evidence="3" id="KW-1185">Reference proteome</keyword>
<feature type="region of interest" description="Disordered" evidence="1">
    <location>
        <begin position="15"/>
        <end position="52"/>
    </location>
</feature>
<name>A0AAD5YR01_9AGAR</name>
<evidence type="ECO:0000256" key="1">
    <source>
        <dbReference type="SAM" id="MobiDB-lite"/>
    </source>
</evidence>
<comment type="caution">
    <text evidence="2">The sequence shown here is derived from an EMBL/GenBank/DDBJ whole genome shotgun (WGS) entry which is preliminary data.</text>
</comment>
<evidence type="ECO:0000313" key="2">
    <source>
        <dbReference type="EMBL" id="KAJ3558876.1"/>
    </source>
</evidence>
<organism evidence="2 3">
    <name type="scientific">Leucocoprinus birnbaumii</name>
    <dbReference type="NCBI Taxonomy" id="56174"/>
    <lineage>
        <taxon>Eukaryota</taxon>
        <taxon>Fungi</taxon>
        <taxon>Dikarya</taxon>
        <taxon>Basidiomycota</taxon>
        <taxon>Agaricomycotina</taxon>
        <taxon>Agaricomycetes</taxon>
        <taxon>Agaricomycetidae</taxon>
        <taxon>Agaricales</taxon>
        <taxon>Agaricineae</taxon>
        <taxon>Agaricaceae</taxon>
        <taxon>Leucocoprinus</taxon>
    </lineage>
</organism>
<reference evidence="2" key="1">
    <citation type="submission" date="2022-07" db="EMBL/GenBank/DDBJ databases">
        <title>Genome Sequence of Leucocoprinus birnbaumii.</title>
        <authorList>
            <person name="Buettner E."/>
        </authorList>
    </citation>
    <scope>NUCLEOTIDE SEQUENCE</scope>
    <source>
        <strain evidence="2">VT141</strain>
    </source>
</reference>